<evidence type="ECO:0000313" key="3">
    <source>
        <dbReference type="Proteomes" id="UP000011910"/>
    </source>
</evidence>
<dbReference type="Proteomes" id="UP000011910">
    <property type="component" value="Unassembled WGS sequence"/>
</dbReference>
<dbReference type="RefSeq" id="WP_009194150.1">
    <property type="nucleotide sequence ID" value="NZ_AODQ01000011.1"/>
</dbReference>
<organism evidence="2 3">
    <name type="scientific">Cesiribacter andamanensis AMV16</name>
    <dbReference type="NCBI Taxonomy" id="1279009"/>
    <lineage>
        <taxon>Bacteria</taxon>
        <taxon>Pseudomonadati</taxon>
        <taxon>Bacteroidota</taxon>
        <taxon>Cytophagia</taxon>
        <taxon>Cytophagales</taxon>
        <taxon>Cesiribacteraceae</taxon>
        <taxon>Cesiribacter</taxon>
    </lineage>
</organism>
<gene>
    <name evidence="2" type="ORF">ADICEAN_00744</name>
</gene>
<dbReference type="eggNOG" id="ENOG50332EV">
    <property type="taxonomic scope" value="Bacteria"/>
</dbReference>
<protein>
    <recommendedName>
        <fullName evidence="4">Carboxypeptidase regulatory-like domain-containing protein</fullName>
    </recommendedName>
</protein>
<dbReference type="EMBL" id="AODQ01000011">
    <property type="protein sequence ID" value="EMR04121.1"/>
    <property type="molecule type" value="Genomic_DNA"/>
</dbReference>
<feature type="region of interest" description="Disordered" evidence="1">
    <location>
        <begin position="27"/>
        <end position="49"/>
    </location>
</feature>
<accession>M7NA92</accession>
<sequence>MANSCDSDTVKQGLSGQVIWVEGNQMPGIIDDTAPSPSPSPERPQPRGIEREVHIYALTKTSQAQANGVFYSNLQTELVKTVRTNEEGNFTVALPQGSYSVFVQEEEGLFANLMDGEGNINPVTVSKDSLSTLTIEVNYKAAY</sequence>
<dbReference type="AlphaFoldDB" id="M7NA92"/>
<dbReference type="STRING" id="1279009.ADICEAN_00744"/>
<comment type="caution">
    <text evidence="2">The sequence shown here is derived from an EMBL/GenBank/DDBJ whole genome shotgun (WGS) entry which is preliminary data.</text>
</comment>
<reference evidence="2 3" key="1">
    <citation type="journal article" date="2013" name="Genome Announc.">
        <title>Draft Genome Sequence of Cesiribacter andamanensis Strain AMV16T, Isolated from a Soil Sample from a Mud Volcano in the Andaman Islands, India.</title>
        <authorList>
            <person name="Shivaji S."/>
            <person name="Ara S."/>
            <person name="Begum Z."/>
            <person name="Srinivas T.N."/>
            <person name="Singh A."/>
            <person name="Kumar Pinnaka A."/>
        </authorList>
    </citation>
    <scope>NUCLEOTIDE SEQUENCE [LARGE SCALE GENOMIC DNA]</scope>
    <source>
        <strain evidence="2 3">AMV16</strain>
    </source>
</reference>
<evidence type="ECO:0000256" key="1">
    <source>
        <dbReference type="SAM" id="MobiDB-lite"/>
    </source>
</evidence>
<name>M7NA92_9BACT</name>
<dbReference type="OrthoDB" id="956632at2"/>
<evidence type="ECO:0008006" key="4">
    <source>
        <dbReference type="Google" id="ProtNLM"/>
    </source>
</evidence>
<keyword evidence="3" id="KW-1185">Reference proteome</keyword>
<proteinExistence type="predicted"/>
<evidence type="ECO:0000313" key="2">
    <source>
        <dbReference type="EMBL" id="EMR04121.1"/>
    </source>
</evidence>